<proteinExistence type="predicted"/>
<evidence type="ECO:0000313" key="2">
    <source>
        <dbReference type="Proteomes" id="UP000077262"/>
    </source>
</evidence>
<dbReference type="OrthoDB" id="7466913at2"/>
<accession>A0A177JQ02</accession>
<gene>
    <name evidence="1" type="ORF">AX777_10825</name>
</gene>
<reference evidence="1 2" key="1">
    <citation type="submission" date="2016-02" db="EMBL/GenBank/DDBJ databases">
        <authorList>
            <person name="Wen L."/>
            <person name="He K."/>
            <person name="Yang H."/>
        </authorList>
    </citation>
    <scope>NUCLEOTIDE SEQUENCE [LARGE SCALE GENOMIC DNA]</scope>
    <source>
        <strain evidence="1 2">CD09_2</strain>
    </source>
</reference>
<dbReference type="InterPro" id="IPR006311">
    <property type="entry name" value="TAT_signal"/>
</dbReference>
<name>A0A177JQ02_SPHYA</name>
<comment type="caution">
    <text evidence="1">The sequence shown here is derived from an EMBL/GenBank/DDBJ whole genome shotgun (WGS) entry which is preliminary data.</text>
</comment>
<evidence type="ECO:0000313" key="1">
    <source>
        <dbReference type="EMBL" id="OAH43312.1"/>
    </source>
</evidence>
<dbReference type="PROSITE" id="PS51318">
    <property type="entry name" value="TAT"/>
    <property type="match status" value="1"/>
</dbReference>
<sequence>MAKLENRSSESNSGTSRRALLHGLAIAPVTASAITSPWANALASLYQRYDDEPATISRTKEGRSISRFRYHNAERRWSLTDIVPFHESRFSNPALHFAGFVCQQALCAYLLDVGFADEWNARHIKQDIAKALAYANACGFGYDCPDMARLAAVLSPYWKWGYHYDDWEEDRPRTGGFVPATITPLVRALLDRVHDVTGHPRPRGCQRRSNEARS</sequence>
<protein>
    <submittedName>
        <fullName evidence="1">Uncharacterized protein</fullName>
    </submittedName>
</protein>
<dbReference type="AlphaFoldDB" id="A0A177JQ02"/>
<organism evidence="1 2">
    <name type="scientific">Sphingobium yanoikuyae</name>
    <name type="common">Sphingomonas yanoikuyae</name>
    <dbReference type="NCBI Taxonomy" id="13690"/>
    <lineage>
        <taxon>Bacteria</taxon>
        <taxon>Pseudomonadati</taxon>
        <taxon>Pseudomonadota</taxon>
        <taxon>Alphaproteobacteria</taxon>
        <taxon>Sphingomonadales</taxon>
        <taxon>Sphingomonadaceae</taxon>
        <taxon>Sphingobium</taxon>
    </lineage>
</organism>
<dbReference type="Proteomes" id="UP000077262">
    <property type="component" value="Unassembled WGS sequence"/>
</dbReference>
<dbReference type="EMBL" id="LSTR01000035">
    <property type="protein sequence ID" value="OAH43312.1"/>
    <property type="molecule type" value="Genomic_DNA"/>
</dbReference>
<dbReference type="RefSeq" id="WP_010338139.1">
    <property type="nucleotide sequence ID" value="NZ_LSTR01000035.1"/>
</dbReference>